<sequence>MLKIVVKQVSIIRPIKKFESIPIFAQILTMMLAYILGSISIAFSFAVIGLLINTAIRNMNFYIRLSNFNFITGEKANRYLGVLYFKHILVTSFWRHFNPVLKLTERPDKQKLQSLRNEMTYAEISHLIAFLLVAVLAVLSKVLHYREQGFFPLLIANVAFHLYPALVQQYNKRRLDRILRAYK</sequence>
<evidence type="ECO:0000256" key="9">
    <source>
        <dbReference type="ARBA" id="ARBA00023588"/>
    </source>
</evidence>
<evidence type="ECO:0000256" key="12">
    <source>
        <dbReference type="ARBA" id="ARBA00025324"/>
    </source>
</evidence>
<keyword evidence="8" id="KW-0012">Acyltransferase</keyword>
<keyword evidence="6 13" id="KW-1133">Transmembrane helix</keyword>
<feature type="transmembrane region" description="Helical" evidence="13">
    <location>
        <begin position="124"/>
        <end position="143"/>
    </location>
</feature>
<comment type="similarity">
    <text evidence="10">Belongs to the acyltransferase CrtO family.</text>
</comment>
<dbReference type="KEGG" id="falb:HYN59_09365"/>
<evidence type="ECO:0000256" key="6">
    <source>
        <dbReference type="ARBA" id="ARBA00022989"/>
    </source>
</evidence>
<comment type="subcellular location">
    <subcellularLocation>
        <location evidence="1">Cell membrane</location>
        <topology evidence="1">Single-pass membrane protein</topology>
    </subcellularLocation>
</comment>
<evidence type="ECO:0000256" key="1">
    <source>
        <dbReference type="ARBA" id="ARBA00004162"/>
    </source>
</evidence>
<evidence type="ECO:0000313" key="15">
    <source>
        <dbReference type="Proteomes" id="UP000244929"/>
    </source>
</evidence>
<dbReference type="GO" id="GO:0016746">
    <property type="term" value="F:acyltransferase activity"/>
    <property type="evidence" value="ECO:0007669"/>
    <property type="project" value="UniProtKB-KW"/>
</dbReference>
<feature type="transmembrane region" description="Helical" evidence="13">
    <location>
        <begin position="149"/>
        <end position="167"/>
    </location>
</feature>
<evidence type="ECO:0000256" key="10">
    <source>
        <dbReference type="ARBA" id="ARBA00023603"/>
    </source>
</evidence>
<dbReference type="InterPro" id="IPR044021">
    <property type="entry name" value="CrtO"/>
</dbReference>
<evidence type="ECO:0000313" key="14">
    <source>
        <dbReference type="EMBL" id="AWH85313.1"/>
    </source>
</evidence>
<evidence type="ECO:0000256" key="5">
    <source>
        <dbReference type="ARBA" id="ARBA00022729"/>
    </source>
</evidence>
<evidence type="ECO:0000256" key="3">
    <source>
        <dbReference type="ARBA" id="ARBA00022679"/>
    </source>
</evidence>
<accession>A0A2S1QY35</accession>
<evidence type="ECO:0000256" key="7">
    <source>
        <dbReference type="ARBA" id="ARBA00023136"/>
    </source>
</evidence>
<keyword evidence="5" id="KW-0732">Signal</keyword>
<keyword evidence="7 13" id="KW-0472">Membrane</keyword>
<keyword evidence="4 13" id="KW-0812">Transmembrane</keyword>
<reference evidence="14 15" key="1">
    <citation type="submission" date="2018-04" db="EMBL/GenBank/DDBJ databases">
        <title>Genome sequencing of Flavobacterium sp. HYN0059.</title>
        <authorList>
            <person name="Yi H."/>
            <person name="Baek C."/>
        </authorList>
    </citation>
    <scope>NUCLEOTIDE SEQUENCE [LARGE SCALE GENOMIC DNA]</scope>
    <source>
        <strain evidence="14 15">HYN0059</strain>
    </source>
</reference>
<proteinExistence type="inferred from homology"/>
<keyword evidence="2" id="KW-1003">Cell membrane</keyword>
<protein>
    <recommendedName>
        <fullName evidence="11">Glycosyl-4,4'-diaponeurosporenoate acyltransferase</fullName>
    </recommendedName>
</protein>
<evidence type="ECO:0000256" key="13">
    <source>
        <dbReference type="SAM" id="Phobius"/>
    </source>
</evidence>
<gene>
    <name evidence="14" type="ORF">HYN59_09365</name>
</gene>
<dbReference type="AlphaFoldDB" id="A0A2S1QY35"/>
<dbReference type="UniPathway" id="UPA00029">
    <property type="reaction ID" value="UER00560"/>
</dbReference>
<evidence type="ECO:0000256" key="8">
    <source>
        <dbReference type="ARBA" id="ARBA00023315"/>
    </source>
</evidence>
<comment type="function">
    <text evidence="12">Catalyzes the acylation of glycosyl-4,4'-diaponeurosporenoate, i.e. the esterification of glucose at the C6'' position with the carboxyl group of the C(15) fatty acid 12-methyltetradecanoic acid, to yield staphyloxanthin. This is the last step in the biosynthesis of this orange pigment, present in most staphylococci strains.</text>
</comment>
<dbReference type="GO" id="GO:0005886">
    <property type="term" value="C:plasma membrane"/>
    <property type="evidence" value="ECO:0007669"/>
    <property type="project" value="UniProtKB-SubCell"/>
</dbReference>
<keyword evidence="15" id="KW-1185">Reference proteome</keyword>
<dbReference type="Pfam" id="PF18927">
    <property type="entry name" value="CrtO"/>
    <property type="match status" value="1"/>
</dbReference>
<feature type="transmembrane region" description="Helical" evidence="13">
    <location>
        <begin position="23"/>
        <end position="56"/>
    </location>
</feature>
<comment type="pathway">
    <text evidence="9">Carotenoid biosynthesis; staphyloxanthin biosynthesis; staphyloxanthin from farnesyl diphosphate: step 5/5.</text>
</comment>
<evidence type="ECO:0000256" key="11">
    <source>
        <dbReference type="ARBA" id="ARBA00023667"/>
    </source>
</evidence>
<organism evidence="14 15">
    <name type="scientific">Flavobacterium album</name>
    <dbReference type="NCBI Taxonomy" id="2175091"/>
    <lineage>
        <taxon>Bacteria</taxon>
        <taxon>Pseudomonadati</taxon>
        <taxon>Bacteroidota</taxon>
        <taxon>Flavobacteriia</taxon>
        <taxon>Flavobacteriales</taxon>
        <taxon>Flavobacteriaceae</taxon>
        <taxon>Flavobacterium</taxon>
    </lineage>
</organism>
<name>A0A2S1QY35_9FLAO</name>
<evidence type="ECO:0000256" key="2">
    <source>
        <dbReference type="ARBA" id="ARBA00022475"/>
    </source>
</evidence>
<keyword evidence="3" id="KW-0808">Transferase</keyword>
<dbReference type="Proteomes" id="UP000244929">
    <property type="component" value="Chromosome"/>
</dbReference>
<evidence type="ECO:0000256" key="4">
    <source>
        <dbReference type="ARBA" id="ARBA00022692"/>
    </source>
</evidence>
<dbReference type="EMBL" id="CP029186">
    <property type="protein sequence ID" value="AWH85313.1"/>
    <property type="molecule type" value="Genomic_DNA"/>
</dbReference>